<dbReference type="PANTHER" id="PTHR48449">
    <property type="entry name" value="DUF1985 DOMAIN-CONTAINING PROTEIN"/>
    <property type="match status" value="1"/>
</dbReference>
<feature type="region of interest" description="Disordered" evidence="1">
    <location>
        <begin position="415"/>
        <end position="435"/>
    </location>
</feature>
<evidence type="ECO:0000259" key="2">
    <source>
        <dbReference type="Pfam" id="PF09331"/>
    </source>
</evidence>
<proteinExistence type="predicted"/>
<organism evidence="3 4">
    <name type="scientific">Brassica campestris</name>
    <name type="common">Field mustard</name>
    <dbReference type="NCBI Taxonomy" id="3711"/>
    <lineage>
        <taxon>Eukaryota</taxon>
        <taxon>Viridiplantae</taxon>
        <taxon>Streptophyta</taxon>
        <taxon>Embryophyta</taxon>
        <taxon>Tracheophyta</taxon>
        <taxon>Spermatophyta</taxon>
        <taxon>Magnoliopsida</taxon>
        <taxon>eudicotyledons</taxon>
        <taxon>Gunneridae</taxon>
        <taxon>Pentapetalae</taxon>
        <taxon>rosids</taxon>
        <taxon>malvids</taxon>
        <taxon>Brassicales</taxon>
        <taxon>Brassicaceae</taxon>
        <taxon>Brassiceae</taxon>
        <taxon>Brassica</taxon>
    </lineage>
</organism>
<name>A0A398AL01_BRACM</name>
<evidence type="ECO:0000313" key="4">
    <source>
        <dbReference type="Proteomes" id="UP000264353"/>
    </source>
</evidence>
<evidence type="ECO:0000313" key="3">
    <source>
        <dbReference type="EMBL" id="RID78397.1"/>
    </source>
</evidence>
<accession>A0A398AL01</accession>
<dbReference type="AlphaFoldDB" id="A0A398AL01"/>
<dbReference type="EMBL" id="CM010628">
    <property type="protein sequence ID" value="RID78397.1"/>
    <property type="molecule type" value="Genomic_DNA"/>
</dbReference>
<dbReference type="InterPro" id="IPR015410">
    <property type="entry name" value="DUF1985"/>
</dbReference>
<dbReference type="Pfam" id="PF09331">
    <property type="entry name" value="DUF1985"/>
    <property type="match status" value="1"/>
</dbReference>
<evidence type="ECO:0000256" key="1">
    <source>
        <dbReference type="SAM" id="MobiDB-lite"/>
    </source>
</evidence>
<dbReference type="Proteomes" id="UP000264353">
    <property type="component" value="Chromosome A1"/>
</dbReference>
<reference evidence="3 4" key="1">
    <citation type="submission" date="2018-06" db="EMBL/GenBank/DDBJ databases">
        <title>WGS assembly of Brassica rapa FPsc.</title>
        <authorList>
            <person name="Bowman J."/>
            <person name="Kohchi T."/>
            <person name="Yamato K."/>
            <person name="Jenkins J."/>
            <person name="Shu S."/>
            <person name="Ishizaki K."/>
            <person name="Yamaoka S."/>
            <person name="Nishihama R."/>
            <person name="Nakamura Y."/>
            <person name="Berger F."/>
            <person name="Adam C."/>
            <person name="Aki S."/>
            <person name="Althoff F."/>
            <person name="Araki T."/>
            <person name="Arteaga-Vazquez M."/>
            <person name="Balasubrmanian S."/>
            <person name="Bauer D."/>
            <person name="Boehm C."/>
            <person name="Briginshaw L."/>
            <person name="Caballero-Perez J."/>
            <person name="Catarino B."/>
            <person name="Chen F."/>
            <person name="Chiyoda S."/>
            <person name="Chovatia M."/>
            <person name="Davies K."/>
            <person name="Delmans M."/>
            <person name="Demura T."/>
            <person name="Dierschke T."/>
            <person name="Dolan L."/>
            <person name="Dorantes-Acosta A."/>
            <person name="Eklund D."/>
            <person name="Florent S."/>
            <person name="Flores-Sandoval E."/>
            <person name="Fujiyama A."/>
            <person name="Fukuzawa H."/>
            <person name="Galik B."/>
            <person name="Grimanelli D."/>
            <person name="Grimwood J."/>
            <person name="Grossniklaus U."/>
            <person name="Hamada T."/>
            <person name="Haseloff J."/>
            <person name="Hetherington A."/>
            <person name="Higo A."/>
            <person name="Hirakawa Y."/>
            <person name="Hundley H."/>
            <person name="Ikeda Y."/>
            <person name="Inoue K."/>
            <person name="Inoue S."/>
            <person name="Ishida S."/>
            <person name="Jia Q."/>
            <person name="Kakita M."/>
            <person name="Kanazawa T."/>
            <person name="Kawai Y."/>
            <person name="Kawashima T."/>
            <person name="Kennedy M."/>
            <person name="Kinose K."/>
            <person name="Kinoshita T."/>
            <person name="Kohara Y."/>
            <person name="Koide E."/>
            <person name="Komatsu K."/>
            <person name="Kopischke S."/>
            <person name="Kubo M."/>
            <person name="Kyozuka J."/>
            <person name="Lagercrantz U."/>
            <person name="Lin S."/>
            <person name="Lindquist E."/>
            <person name="Lipzen A."/>
            <person name="Lu C."/>
            <person name="Luna E."/>
            <person name="Martienssen R."/>
            <person name="Minamino N."/>
            <person name="Mizutani M."/>
            <person name="Mizutani M."/>
            <person name="Mochizuki N."/>
            <person name="Monte I."/>
            <person name="Mosher R."/>
            <person name="Nagasaki H."/>
            <person name="Nakagami H."/>
            <person name="Naramoto S."/>
            <person name="Nishitani K."/>
            <person name="Ohtani M."/>
            <person name="Okamoto T."/>
            <person name="Okumura M."/>
            <person name="Phillips J."/>
            <person name="Pollak B."/>
            <person name="Reinders A."/>
            <person name="Roevekamp M."/>
            <person name="Sano R."/>
            <person name="Sawa S."/>
            <person name="Schmid M."/>
            <person name="Shirakawa M."/>
            <person name="Solano R."/>
            <person name="Spunde A."/>
            <person name="Suetsugu N."/>
            <person name="Sugano S."/>
            <person name="Sugiyama A."/>
            <person name="Sun R."/>
            <person name="Suzuki Y."/>
            <person name="Takenaka M."/>
            <person name="Takezawa D."/>
            <person name="Tomogane H."/>
            <person name="Tsuzuki M."/>
            <person name="Ueda T."/>
            <person name="Umeda M."/>
            <person name="Ward J."/>
            <person name="Watanabe Y."/>
            <person name="Yazaki K."/>
            <person name="Yokoyama R."/>
            <person name="Yoshitake Y."/>
            <person name="Yotsui I."/>
            <person name="Zachgo S."/>
            <person name="Schmutz J."/>
        </authorList>
    </citation>
    <scope>NUCLEOTIDE SEQUENCE [LARGE SCALE GENOMIC DNA]</scope>
    <source>
        <strain evidence="4">cv. B-3</strain>
    </source>
</reference>
<protein>
    <recommendedName>
        <fullName evidence="2">DUF1985 domain-containing protein</fullName>
    </recommendedName>
</protein>
<gene>
    <name evidence="3" type="ORF">BRARA_A01233</name>
</gene>
<feature type="domain" description="DUF1985" evidence="2">
    <location>
        <begin position="72"/>
        <end position="224"/>
    </location>
</feature>
<dbReference type="PANTHER" id="PTHR48449:SF1">
    <property type="entry name" value="DUF1985 DOMAIN-CONTAINING PROTEIN"/>
    <property type="match status" value="1"/>
</dbReference>
<sequence>MEELGLPERLFETGYEPTGRKRINNYFNLRWIEVVKTALSDAQQEMLAESQFRQLMLMGSHTFSVMFAHQLLSRQLVTRKLYELWWVFAGKPIRYGIGEFALVTGLNCGTPPTASVAEQRVAKGKKKGKSKAKQCGGDGHVWQSLFGSEETITADWIICRLGQKDKYKDDDTRLRLSLLLLVEAILCPTSGSTQLRPDVVEMVGDIPMFLQYPWGRESFLLTVGSGKIRSAGQLVQDTLAIQGFAHAMVLVTVCSCPQIIASPGLGEDLLNEDLPIEDIVDESAILSFADEVDDVQVNHLVSLIHDGFPFEINTWRGGVKAADAKHSKGAAGGLCPDQGNVQGQSTAHANAECNAGGCDFGERFDVSNFVRLVANELHTRAVPLLRTLKAELIGEIQSVKFEVLASLGGVMEGPRGGNAHRVPEVPFTSSAGTGL</sequence>